<protein>
    <submittedName>
        <fullName evidence="3">Glycosyltransferase family 4 protein</fullName>
    </submittedName>
</protein>
<dbReference type="CDD" id="cd03817">
    <property type="entry name" value="GT4_UGDG-like"/>
    <property type="match status" value="1"/>
</dbReference>
<dbReference type="SUPFAM" id="SSF53756">
    <property type="entry name" value="UDP-Glycosyltransferase/glycogen phosphorylase"/>
    <property type="match status" value="1"/>
</dbReference>
<evidence type="ECO:0000313" key="3">
    <source>
        <dbReference type="EMBL" id="MFD1799728.1"/>
    </source>
</evidence>
<dbReference type="PANTHER" id="PTHR45947">
    <property type="entry name" value="SULFOQUINOVOSYL TRANSFERASE SQD2"/>
    <property type="match status" value="1"/>
</dbReference>
<feature type="domain" description="Glycosyl transferase family 1" evidence="1">
    <location>
        <begin position="189"/>
        <end position="350"/>
    </location>
</feature>
<dbReference type="Proteomes" id="UP001597285">
    <property type="component" value="Unassembled WGS sequence"/>
</dbReference>
<evidence type="ECO:0000259" key="1">
    <source>
        <dbReference type="Pfam" id="PF00534"/>
    </source>
</evidence>
<dbReference type="EMBL" id="JBHUFF010000013">
    <property type="protein sequence ID" value="MFD1799728.1"/>
    <property type="molecule type" value="Genomic_DNA"/>
</dbReference>
<proteinExistence type="predicted"/>
<evidence type="ECO:0000259" key="2">
    <source>
        <dbReference type="Pfam" id="PF13439"/>
    </source>
</evidence>
<accession>A0ABW4NMR8</accession>
<dbReference type="Gene3D" id="3.40.50.2000">
    <property type="entry name" value="Glycogen Phosphorylase B"/>
    <property type="match status" value="2"/>
</dbReference>
<dbReference type="RefSeq" id="WP_058918105.1">
    <property type="nucleotide sequence ID" value="NZ_JBHSQC010000025.1"/>
</dbReference>
<organism evidence="3 4">
    <name type="scientific">Carnobacterium antarcticum</name>
    <dbReference type="NCBI Taxonomy" id="2126436"/>
    <lineage>
        <taxon>Bacteria</taxon>
        <taxon>Bacillati</taxon>
        <taxon>Bacillota</taxon>
        <taxon>Bacilli</taxon>
        <taxon>Lactobacillales</taxon>
        <taxon>Carnobacteriaceae</taxon>
        <taxon>Carnobacterium</taxon>
    </lineage>
</organism>
<dbReference type="InterPro" id="IPR001296">
    <property type="entry name" value="Glyco_trans_1"/>
</dbReference>
<comment type="caution">
    <text evidence="3">The sequence shown here is derived from an EMBL/GenBank/DDBJ whole genome shotgun (WGS) entry which is preliminary data.</text>
</comment>
<dbReference type="Pfam" id="PF00534">
    <property type="entry name" value="Glycos_transf_1"/>
    <property type="match status" value="1"/>
</dbReference>
<dbReference type="PANTHER" id="PTHR45947:SF3">
    <property type="entry name" value="SULFOQUINOVOSYL TRANSFERASE SQD2"/>
    <property type="match status" value="1"/>
</dbReference>
<keyword evidence="4" id="KW-1185">Reference proteome</keyword>
<name>A0ABW4NMR8_9LACT</name>
<dbReference type="InterPro" id="IPR050194">
    <property type="entry name" value="Glycosyltransferase_grp1"/>
</dbReference>
<gene>
    <name evidence="3" type="ORF">ACFSBK_07660</name>
</gene>
<evidence type="ECO:0000313" key="4">
    <source>
        <dbReference type="Proteomes" id="UP001597285"/>
    </source>
</evidence>
<dbReference type="Pfam" id="PF13439">
    <property type="entry name" value="Glyco_transf_4"/>
    <property type="match status" value="1"/>
</dbReference>
<feature type="domain" description="Glycosyltransferase subfamily 4-like N-terminal" evidence="2">
    <location>
        <begin position="14"/>
        <end position="182"/>
    </location>
</feature>
<dbReference type="InterPro" id="IPR028098">
    <property type="entry name" value="Glyco_trans_4-like_N"/>
</dbReference>
<reference evidence="4" key="1">
    <citation type="journal article" date="2019" name="Int. J. Syst. Evol. Microbiol.">
        <title>The Global Catalogue of Microorganisms (GCM) 10K type strain sequencing project: providing services to taxonomists for standard genome sequencing and annotation.</title>
        <authorList>
            <consortium name="The Broad Institute Genomics Platform"/>
            <consortium name="The Broad Institute Genome Sequencing Center for Infectious Disease"/>
            <person name="Wu L."/>
            <person name="Ma J."/>
        </authorList>
    </citation>
    <scope>NUCLEOTIDE SEQUENCE [LARGE SCALE GENOMIC DNA]</scope>
    <source>
        <strain evidence="4">KCTC 42143</strain>
    </source>
</reference>
<sequence length="391" mass="44035">MKIGIFTDTYFPQVSGVATSIKTLKEELLNQGHEVFIFTTTDPKVHGEEEDIVRFTSVPFFSFQDRRVAIKGAHRALKRAKELQLDIVHTQTEFSLGLTGKYVAYQLKIPCVHTYHTMYEDYLHYIAKGKVVRPTHVKLASKFFCNQSAAVIAPSVKAKRQLLNYGVTQKIEVIPTGVDLKRFETLANRAIREELNISADAPLLLSLSRVAKEKSIELLIKAMPDVLQQQSTAKLVIVGDGPAKKELENLVDSLALTDSIIFVGEVESSQVHAYYQAADLFVSASDSESQGLTYIEAIASGTDIIARVNDYTENLLQIGGFGALFQEDEEIAEAICRYLSQVKKREKSEEERKVVLNSISSEVFCEKVLQFYRETIRQYSYEKEAAIRFNK</sequence>